<name>A0A6I6NMJ9_9ACTN</name>
<accession>A0A6I6NMJ9</accession>
<dbReference type="InterPro" id="IPR035992">
    <property type="entry name" value="Ricin_B-like_lectins"/>
</dbReference>
<keyword evidence="1" id="KW-0732">Signal</keyword>
<dbReference type="Pfam" id="PF14200">
    <property type="entry name" value="RicinB_lectin_2"/>
    <property type="match status" value="1"/>
</dbReference>
<dbReference type="EMBL" id="CP047020">
    <property type="protein sequence ID" value="QHA09147.1"/>
    <property type="molecule type" value="Genomic_DNA"/>
</dbReference>
<feature type="domain" description="Ricin B lectin" evidence="2">
    <location>
        <begin position="79"/>
        <end position="167"/>
    </location>
</feature>
<sequence length="197" mass="21066">MRKVTKRAVQGAVAGALALSGVAMTTGPAVAFGNTASFSWPHDYQIGGNNNTGRCVDDSIDSNAISGNLLRGYPCNGYNWQKWRVIEIEDIGGDTYAALKNDATGLCLDDSNGGANGADLLRGYPCNGYSWQKWRVVSRITGTHPSYFQQVLQNAATGRCLDDSDAGRGGSDLLRGYPCNGPSQDGGWQGWDLYMVD</sequence>
<dbReference type="CDD" id="cd23415">
    <property type="entry name" value="beta-trefoil_Ricin_AH"/>
    <property type="match status" value="1"/>
</dbReference>
<dbReference type="InterPro" id="IPR000772">
    <property type="entry name" value="Ricin_B_lectin"/>
</dbReference>
<dbReference type="Gene3D" id="2.80.10.50">
    <property type="match status" value="1"/>
</dbReference>
<dbReference type="KEGG" id="sbro:GQF42_43410"/>
<feature type="chain" id="PRO_5026217004" description="Ricin B lectin domain-containing protein" evidence="1">
    <location>
        <begin position="32"/>
        <end position="197"/>
    </location>
</feature>
<evidence type="ECO:0000259" key="2">
    <source>
        <dbReference type="Pfam" id="PF14200"/>
    </source>
</evidence>
<keyword evidence="4" id="KW-1185">Reference proteome</keyword>
<evidence type="ECO:0000313" key="4">
    <source>
        <dbReference type="Proteomes" id="UP000436138"/>
    </source>
</evidence>
<dbReference type="RefSeq" id="WP_158929252.1">
    <property type="nucleotide sequence ID" value="NZ_CP047020.1"/>
</dbReference>
<reference evidence="3 4" key="1">
    <citation type="submission" date="2019-12" db="EMBL/GenBank/DDBJ databases">
        <title>Streptomyces sp. strain T44 isolated from rhizosphere soil of Broussonetia papyrifera.</title>
        <authorList>
            <person name="Mo P."/>
        </authorList>
    </citation>
    <scope>NUCLEOTIDE SEQUENCE [LARGE SCALE GENOMIC DNA]</scope>
    <source>
        <strain evidence="3 4">T44</strain>
    </source>
</reference>
<evidence type="ECO:0000256" key="1">
    <source>
        <dbReference type="SAM" id="SignalP"/>
    </source>
</evidence>
<evidence type="ECO:0000313" key="3">
    <source>
        <dbReference type="EMBL" id="QHA09147.1"/>
    </source>
</evidence>
<dbReference type="Proteomes" id="UP000436138">
    <property type="component" value="Chromosome"/>
</dbReference>
<protein>
    <recommendedName>
        <fullName evidence="2">Ricin B lectin domain-containing protein</fullName>
    </recommendedName>
</protein>
<dbReference type="AlphaFoldDB" id="A0A6I6NMJ9"/>
<gene>
    <name evidence="3" type="ORF">GQF42_43410</name>
</gene>
<feature type="signal peptide" evidence="1">
    <location>
        <begin position="1"/>
        <end position="31"/>
    </location>
</feature>
<dbReference type="PROSITE" id="PS50231">
    <property type="entry name" value="RICIN_B_LECTIN"/>
    <property type="match status" value="1"/>
</dbReference>
<dbReference type="SUPFAM" id="SSF50370">
    <property type="entry name" value="Ricin B-like lectins"/>
    <property type="match status" value="1"/>
</dbReference>
<proteinExistence type="predicted"/>
<organism evidence="3 4">
    <name type="scientific">Streptomyces broussonetiae</name>
    <dbReference type="NCBI Taxonomy" id="2686304"/>
    <lineage>
        <taxon>Bacteria</taxon>
        <taxon>Bacillati</taxon>
        <taxon>Actinomycetota</taxon>
        <taxon>Actinomycetes</taxon>
        <taxon>Kitasatosporales</taxon>
        <taxon>Streptomycetaceae</taxon>
        <taxon>Streptomyces</taxon>
    </lineage>
</organism>